<evidence type="ECO:0000313" key="2">
    <source>
        <dbReference type="EMBL" id="TGO22687.1"/>
    </source>
</evidence>
<evidence type="ECO:0000313" key="3">
    <source>
        <dbReference type="Proteomes" id="UP000297910"/>
    </source>
</evidence>
<comment type="caution">
    <text evidence="2">The sequence shown here is derived from an EMBL/GenBank/DDBJ whole genome shotgun (WGS) entry which is preliminary data.</text>
</comment>
<gene>
    <name evidence="2" type="ORF">BPAE_0158g00060</name>
</gene>
<feature type="region of interest" description="Disordered" evidence="1">
    <location>
        <begin position="1"/>
        <end position="53"/>
    </location>
</feature>
<sequence>MGSDSTISIGSSPRDSNDSDTTLPMISDLSPPDFNRSNTTLSRTSDLSFPDFNKSDTTFPRVSEFFRPDSNGSDFTLPKMPNLSRPDSNTSNFTLPGFSNPLAPNNSSTQLRNYPNPLVPNNFRPSAPYNFGPIVENYSGVTDPRNLRLSIPDGYTLNSGPSWECSRDPSNRQDVVAAVQRTKTTAELIEELRCNHPISHTVPEHKLTDQVAAALMTIPSVPDYIFFRYYLQGREVWANDYALVRDLKWGNDDYMELRAFNMHTGIEYHGCMVGWCQKSV</sequence>
<feature type="compositionally biased region" description="Polar residues" evidence="1">
    <location>
        <begin position="1"/>
        <end position="24"/>
    </location>
</feature>
<dbReference type="AlphaFoldDB" id="A0A4Z1FM15"/>
<feature type="compositionally biased region" description="Polar residues" evidence="1">
    <location>
        <begin position="35"/>
        <end position="47"/>
    </location>
</feature>
<accession>A0A4Z1FM15</accession>
<name>A0A4Z1FM15_9HELO</name>
<dbReference type="Proteomes" id="UP000297910">
    <property type="component" value="Unassembled WGS sequence"/>
</dbReference>
<protein>
    <submittedName>
        <fullName evidence="2">Uncharacterized protein</fullName>
    </submittedName>
</protein>
<evidence type="ECO:0000256" key="1">
    <source>
        <dbReference type="SAM" id="MobiDB-lite"/>
    </source>
</evidence>
<keyword evidence="3" id="KW-1185">Reference proteome</keyword>
<organism evidence="2 3">
    <name type="scientific">Botrytis paeoniae</name>
    <dbReference type="NCBI Taxonomy" id="278948"/>
    <lineage>
        <taxon>Eukaryota</taxon>
        <taxon>Fungi</taxon>
        <taxon>Dikarya</taxon>
        <taxon>Ascomycota</taxon>
        <taxon>Pezizomycotina</taxon>
        <taxon>Leotiomycetes</taxon>
        <taxon>Helotiales</taxon>
        <taxon>Sclerotiniaceae</taxon>
        <taxon>Botrytis</taxon>
    </lineage>
</organism>
<dbReference type="EMBL" id="PQXI01000158">
    <property type="protein sequence ID" value="TGO22687.1"/>
    <property type="molecule type" value="Genomic_DNA"/>
</dbReference>
<reference evidence="2 3" key="1">
    <citation type="submission" date="2017-12" db="EMBL/GenBank/DDBJ databases">
        <title>Comparative genomics of Botrytis spp.</title>
        <authorList>
            <person name="Valero-Jimenez C.A."/>
            <person name="Tapia P."/>
            <person name="Veloso J."/>
            <person name="Silva-Moreno E."/>
            <person name="Staats M."/>
            <person name="Valdes J.H."/>
            <person name="Van Kan J.A.L."/>
        </authorList>
    </citation>
    <scope>NUCLEOTIDE SEQUENCE [LARGE SCALE GENOMIC DNA]</scope>
    <source>
        <strain evidence="2 3">Bp0003</strain>
    </source>
</reference>
<feature type="region of interest" description="Disordered" evidence="1">
    <location>
        <begin position="87"/>
        <end position="107"/>
    </location>
</feature>
<proteinExistence type="predicted"/>